<evidence type="ECO:0000256" key="2">
    <source>
        <dbReference type="ARBA" id="ARBA00005811"/>
    </source>
</evidence>
<dbReference type="PANTHER" id="PTHR30558">
    <property type="entry name" value="EXBD MEMBRANE COMPONENT OF PMF-DRIVEN MACROMOLECULE IMPORT SYSTEM"/>
    <property type="match status" value="1"/>
</dbReference>
<keyword evidence="4 7" id="KW-0812">Transmembrane</keyword>
<reference evidence="9" key="1">
    <citation type="submission" date="2022-06" db="EMBL/GenBank/DDBJ databases">
        <title>Alkalimarinus sp. nov., isolated from gut of a Alitta virens.</title>
        <authorList>
            <person name="Yang A.I."/>
            <person name="Shin N.-R."/>
        </authorList>
    </citation>
    <scope>NUCLEOTIDE SEQUENCE</scope>
    <source>
        <strain evidence="9">A2M4</strain>
    </source>
</reference>
<protein>
    <submittedName>
        <fullName evidence="9">Biopolymer transporter ExbD</fullName>
    </submittedName>
</protein>
<keyword evidence="10" id="KW-1185">Reference proteome</keyword>
<organism evidence="9 10">
    <name type="scientific">Alkalimarinus alittae</name>
    <dbReference type="NCBI Taxonomy" id="2961619"/>
    <lineage>
        <taxon>Bacteria</taxon>
        <taxon>Pseudomonadati</taxon>
        <taxon>Pseudomonadota</taxon>
        <taxon>Gammaproteobacteria</taxon>
        <taxon>Alteromonadales</taxon>
        <taxon>Alteromonadaceae</taxon>
        <taxon>Alkalimarinus</taxon>
    </lineage>
</organism>
<comment type="similarity">
    <text evidence="2 7">Belongs to the ExbD/TolR family.</text>
</comment>
<evidence type="ECO:0000256" key="1">
    <source>
        <dbReference type="ARBA" id="ARBA00004162"/>
    </source>
</evidence>
<evidence type="ECO:0000256" key="4">
    <source>
        <dbReference type="ARBA" id="ARBA00022692"/>
    </source>
</evidence>
<dbReference type="PANTHER" id="PTHR30558:SF7">
    <property type="entry name" value="TOL-PAL SYSTEM PROTEIN TOLR"/>
    <property type="match status" value="1"/>
</dbReference>
<evidence type="ECO:0000256" key="5">
    <source>
        <dbReference type="ARBA" id="ARBA00022989"/>
    </source>
</evidence>
<dbReference type="Proteomes" id="UP001163739">
    <property type="component" value="Chromosome"/>
</dbReference>
<evidence type="ECO:0000256" key="3">
    <source>
        <dbReference type="ARBA" id="ARBA00022475"/>
    </source>
</evidence>
<evidence type="ECO:0000256" key="8">
    <source>
        <dbReference type="SAM" id="Phobius"/>
    </source>
</evidence>
<keyword evidence="7" id="KW-0813">Transport</keyword>
<name>A0ABY6MXQ9_9ALTE</name>
<dbReference type="RefSeq" id="WP_265046059.1">
    <property type="nucleotide sequence ID" value="NZ_CP100390.1"/>
</dbReference>
<gene>
    <name evidence="9" type="ORF">NKI27_10755</name>
</gene>
<evidence type="ECO:0000313" key="9">
    <source>
        <dbReference type="EMBL" id="UZE94567.1"/>
    </source>
</evidence>
<dbReference type="EMBL" id="CP100390">
    <property type="protein sequence ID" value="UZE94567.1"/>
    <property type="molecule type" value="Genomic_DNA"/>
</dbReference>
<evidence type="ECO:0000256" key="6">
    <source>
        <dbReference type="ARBA" id="ARBA00023136"/>
    </source>
</evidence>
<evidence type="ECO:0000313" key="10">
    <source>
        <dbReference type="Proteomes" id="UP001163739"/>
    </source>
</evidence>
<keyword evidence="7" id="KW-0653">Protein transport</keyword>
<keyword evidence="3" id="KW-1003">Cell membrane</keyword>
<sequence length="138" mass="15289">MLLEAQSKKINRISLTPLIDVVFILLLFFMLSSSFSHWFSIDISMPTGSKLEAREAARIQLLNQQGLITYNGSTFSIGNLAFVKSLKADGKNQVFIDVESNVNTQTIVKLISVLNEQGIKKVALGDVFIKSKVQIEAL</sequence>
<dbReference type="InterPro" id="IPR003400">
    <property type="entry name" value="ExbD"/>
</dbReference>
<dbReference type="Pfam" id="PF02472">
    <property type="entry name" value="ExbD"/>
    <property type="match status" value="1"/>
</dbReference>
<keyword evidence="5 8" id="KW-1133">Transmembrane helix</keyword>
<comment type="subcellular location">
    <subcellularLocation>
        <location evidence="1">Cell membrane</location>
        <topology evidence="1">Single-pass membrane protein</topology>
    </subcellularLocation>
    <subcellularLocation>
        <location evidence="7">Cell membrane</location>
        <topology evidence="7">Single-pass type II membrane protein</topology>
    </subcellularLocation>
</comment>
<proteinExistence type="inferred from homology"/>
<keyword evidence="6 8" id="KW-0472">Membrane</keyword>
<feature type="transmembrane region" description="Helical" evidence="8">
    <location>
        <begin position="21"/>
        <end position="39"/>
    </location>
</feature>
<evidence type="ECO:0000256" key="7">
    <source>
        <dbReference type="RuleBase" id="RU003879"/>
    </source>
</evidence>
<accession>A0ABY6MXQ9</accession>